<gene>
    <name evidence="2" type="ORF">DM02DRAFT_610351</name>
</gene>
<feature type="compositionally biased region" description="Polar residues" evidence="1">
    <location>
        <begin position="11"/>
        <end position="24"/>
    </location>
</feature>
<sequence>MAQKRAVRHPQSLTHPSSNRSPTLRQPPVQHLPATARLSSGPARGAQACLALPPE</sequence>
<reference evidence="2 3" key="1">
    <citation type="journal article" date="2018" name="Sci. Rep.">
        <title>Comparative genomics provides insights into the lifestyle and reveals functional heterogeneity of dark septate endophytic fungi.</title>
        <authorList>
            <person name="Knapp D.G."/>
            <person name="Nemeth J.B."/>
            <person name="Barry K."/>
            <person name="Hainaut M."/>
            <person name="Henrissat B."/>
            <person name="Johnson J."/>
            <person name="Kuo A."/>
            <person name="Lim J.H.P."/>
            <person name="Lipzen A."/>
            <person name="Nolan M."/>
            <person name="Ohm R.A."/>
            <person name="Tamas L."/>
            <person name="Grigoriev I.V."/>
            <person name="Spatafora J.W."/>
            <person name="Nagy L.G."/>
            <person name="Kovacs G.M."/>
        </authorList>
    </citation>
    <scope>NUCLEOTIDE SEQUENCE [LARGE SCALE GENOMIC DNA]</scope>
    <source>
        <strain evidence="2 3">DSE2036</strain>
    </source>
</reference>
<accession>A0A2V1E9L5</accession>
<evidence type="ECO:0000313" key="3">
    <source>
        <dbReference type="Proteomes" id="UP000244855"/>
    </source>
</evidence>
<name>A0A2V1E9L5_9PLEO</name>
<organism evidence="2 3">
    <name type="scientific">Periconia macrospinosa</name>
    <dbReference type="NCBI Taxonomy" id="97972"/>
    <lineage>
        <taxon>Eukaryota</taxon>
        <taxon>Fungi</taxon>
        <taxon>Dikarya</taxon>
        <taxon>Ascomycota</taxon>
        <taxon>Pezizomycotina</taxon>
        <taxon>Dothideomycetes</taxon>
        <taxon>Pleosporomycetidae</taxon>
        <taxon>Pleosporales</taxon>
        <taxon>Massarineae</taxon>
        <taxon>Periconiaceae</taxon>
        <taxon>Periconia</taxon>
    </lineage>
</organism>
<dbReference type="Proteomes" id="UP000244855">
    <property type="component" value="Unassembled WGS sequence"/>
</dbReference>
<keyword evidence="3" id="KW-1185">Reference proteome</keyword>
<dbReference type="AlphaFoldDB" id="A0A2V1E9L5"/>
<dbReference type="EMBL" id="KZ805311">
    <property type="protein sequence ID" value="PVI06020.1"/>
    <property type="molecule type" value="Genomic_DNA"/>
</dbReference>
<evidence type="ECO:0000256" key="1">
    <source>
        <dbReference type="SAM" id="MobiDB-lite"/>
    </source>
</evidence>
<protein>
    <submittedName>
        <fullName evidence="2">Uncharacterized protein</fullName>
    </submittedName>
</protein>
<evidence type="ECO:0000313" key="2">
    <source>
        <dbReference type="EMBL" id="PVI06020.1"/>
    </source>
</evidence>
<feature type="region of interest" description="Disordered" evidence="1">
    <location>
        <begin position="1"/>
        <end position="55"/>
    </location>
</feature>
<proteinExistence type="predicted"/>